<keyword evidence="4" id="KW-1185">Reference proteome</keyword>
<name>U7D932_9BACT</name>
<organism evidence="3 4">
    <name type="scientific">Chitinivibrio alkaliphilus ACht1</name>
    <dbReference type="NCBI Taxonomy" id="1313304"/>
    <lineage>
        <taxon>Bacteria</taxon>
        <taxon>Pseudomonadati</taxon>
        <taxon>Fibrobacterota</taxon>
        <taxon>Chitinivibrionia</taxon>
        <taxon>Chitinivibrionales</taxon>
        <taxon>Chitinivibrionaceae</taxon>
        <taxon>Chitinivibrio</taxon>
    </lineage>
</organism>
<dbReference type="OrthoDB" id="9803017at2"/>
<evidence type="ECO:0000256" key="2">
    <source>
        <dbReference type="ARBA" id="ARBA00022679"/>
    </source>
</evidence>
<protein>
    <submittedName>
        <fullName evidence="3">S-adenosylmethionine-dependent methyltransferase</fullName>
    </submittedName>
</protein>
<dbReference type="PIRSF" id="PIRSF004553">
    <property type="entry name" value="CHP00095"/>
    <property type="match status" value="1"/>
</dbReference>
<dbReference type="PANTHER" id="PTHR43542:SF1">
    <property type="entry name" value="METHYLTRANSFERASE"/>
    <property type="match status" value="1"/>
</dbReference>
<keyword evidence="2 3" id="KW-0808">Transferase</keyword>
<dbReference type="InterPro" id="IPR029063">
    <property type="entry name" value="SAM-dependent_MTases_sf"/>
</dbReference>
<dbReference type="InterPro" id="IPR004398">
    <property type="entry name" value="RNA_MeTrfase_RsmD"/>
</dbReference>
<dbReference type="SUPFAM" id="SSF53335">
    <property type="entry name" value="S-adenosyl-L-methionine-dependent methyltransferases"/>
    <property type="match status" value="1"/>
</dbReference>
<dbReference type="GO" id="GO:0008168">
    <property type="term" value="F:methyltransferase activity"/>
    <property type="evidence" value="ECO:0007669"/>
    <property type="project" value="UniProtKB-KW"/>
</dbReference>
<keyword evidence="1 3" id="KW-0489">Methyltransferase</keyword>
<dbReference type="eggNOG" id="COG0742">
    <property type="taxonomic scope" value="Bacteria"/>
</dbReference>
<dbReference type="Proteomes" id="UP000017148">
    <property type="component" value="Unassembled WGS sequence"/>
</dbReference>
<dbReference type="Pfam" id="PF03602">
    <property type="entry name" value="Cons_hypoth95"/>
    <property type="match status" value="1"/>
</dbReference>
<dbReference type="AlphaFoldDB" id="U7D932"/>
<dbReference type="PANTHER" id="PTHR43542">
    <property type="entry name" value="METHYLTRANSFERASE"/>
    <property type="match status" value="1"/>
</dbReference>
<reference evidence="3 4" key="1">
    <citation type="journal article" date="2013" name="Environ. Microbiol.">
        <title>Genome analysis of Chitinivibrio alkaliphilus gen. nov., sp. nov., a novel extremely haloalkaliphilic anaerobic chitinolytic bacterium from the candidate phylum Termite Group 3.</title>
        <authorList>
            <person name="Sorokin D.Y."/>
            <person name="Gumerov V.M."/>
            <person name="Rakitin A.L."/>
            <person name="Beletsky A.V."/>
            <person name="Damste J.S."/>
            <person name="Muyzer G."/>
            <person name="Mardanov A.V."/>
            <person name="Ravin N.V."/>
        </authorList>
    </citation>
    <scope>NUCLEOTIDE SEQUENCE [LARGE SCALE GENOMIC DNA]</scope>
    <source>
        <strain evidence="3 4">ACht1</strain>
    </source>
</reference>
<evidence type="ECO:0000256" key="1">
    <source>
        <dbReference type="ARBA" id="ARBA00022603"/>
    </source>
</evidence>
<comment type="caution">
    <text evidence="3">The sequence shown here is derived from an EMBL/GenBank/DDBJ whole genome shotgun (WGS) entry which is preliminary data.</text>
</comment>
<proteinExistence type="predicted"/>
<dbReference type="Gene3D" id="3.40.50.150">
    <property type="entry name" value="Vaccinia Virus protein VP39"/>
    <property type="match status" value="1"/>
</dbReference>
<evidence type="ECO:0000313" key="3">
    <source>
        <dbReference type="EMBL" id="ERP31607.1"/>
    </source>
</evidence>
<accession>U7D932</accession>
<evidence type="ECO:0000313" key="4">
    <source>
        <dbReference type="Proteomes" id="UP000017148"/>
    </source>
</evidence>
<sequence>MNIRITGGKFRGKKLIVSGEDDFRPTKSRVREALCSSLMSRISEASCLDLCGGSGAVAFDFLSFSAGHVTVVEVDPGRCRAIQENVRHMGVSTLTVEMASAYSFLTHTTTTFDIIFYDPPYYDRGLTDLLCQVISRLAPGGVAVFEWACDDTYAAHLCHTQAVPGKTKQYGHTCLTYFYA</sequence>
<dbReference type="GO" id="GO:0031167">
    <property type="term" value="P:rRNA methylation"/>
    <property type="evidence" value="ECO:0007669"/>
    <property type="project" value="InterPro"/>
</dbReference>
<dbReference type="STRING" id="1313304.CALK_1470"/>
<dbReference type="RefSeq" id="WP_022636926.1">
    <property type="nucleotide sequence ID" value="NZ_ASJR01000011.1"/>
</dbReference>
<dbReference type="CDD" id="cd02440">
    <property type="entry name" value="AdoMet_MTases"/>
    <property type="match status" value="1"/>
</dbReference>
<gene>
    <name evidence="3" type="ORF">CALK_1470</name>
</gene>
<dbReference type="EMBL" id="ASJR01000011">
    <property type="protein sequence ID" value="ERP31607.1"/>
    <property type="molecule type" value="Genomic_DNA"/>
</dbReference>